<dbReference type="GO" id="GO:0004332">
    <property type="term" value="F:fructose-bisphosphate aldolase activity"/>
    <property type="evidence" value="ECO:0007669"/>
    <property type="project" value="UniProtKB-EC"/>
</dbReference>
<evidence type="ECO:0000256" key="13">
    <source>
        <dbReference type="PIRSR" id="PIRSR001359-3"/>
    </source>
</evidence>
<evidence type="ECO:0000256" key="6">
    <source>
        <dbReference type="ARBA" id="ARBA00013779"/>
    </source>
</evidence>
<dbReference type="GO" id="GO:0006096">
    <property type="term" value="P:glycolytic process"/>
    <property type="evidence" value="ECO:0007669"/>
    <property type="project" value="UniProtKB-KW"/>
</dbReference>
<dbReference type="InterPro" id="IPR000771">
    <property type="entry name" value="FBA_II"/>
</dbReference>
<comment type="catalytic activity">
    <reaction evidence="1 14">
        <text>beta-D-fructose 1,6-bisphosphate = D-glyceraldehyde 3-phosphate + dihydroxyacetone phosphate</text>
        <dbReference type="Rhea" id="RHEA:14729"/>
        <dbReference type="ChEBI" id="CHEBI:32966"/>
        <dbReference type="ChEBI" id="CHEBI:57642"/>
        <dbReference type="ChEBI" id="CHEBI:59776"/>
        <dbReference type="EC" id="4.1.2.13"/>
    </reaction>
</comment>
<keyword evidence="9 14" id="KW-0324">Glycolysis</keyword>
<dbReference type="EC" id="4.1.2.13" evidence="5 14"/>
<reference evidence="15" key="1">
    <citation type="submission" date="2024-05" db="EMBL/GenBank/DDBJ databases">
        <authorList>
            <person name="Cai S.Y."/>
            <person name="Jin L.M."/>
            <person name="Li H.R."/>
        </authorList>
    </citation>
    <scope>NUCLEOTIDE SEQUENCE</scope>
    <source>
        <strain evidence="15">A5-74</strain>
    </source>
</reference>
<dbReference type="InterPro" id="IPR006411">
    <property type="entry name" value="Fruct_bisP_bact"/>
</dbReference>
<dbReference type="SUPFAM" id="SSF51569">
    <property type="entry name" value="Aldolase"/>
    <property type="match status" value="1"/>
</dbReference>
<feature type="binding site" evidence="13">
    <location>
        <position position="131"/>
    </location>
    <ligand>
        <name>Zn(2+)</name>
        <dbReference type="ChEBI" id="CHEBI:29105"/>
        <label>2</label>
    </ligand>
</feature>
<dbReference type="NCBIfam" id="NF006628">
    <property type="entry name" value="PRK09197.1"/>
    <property type="match status" value="1"/>
</dbReference>
<name>A0AAU8DN01_9ACTN</name>
<dbReference type="Gene3D" id="3.20.20.70">
    <property type="entry name" value="Aldolase class I"/>
    <property type="match status" value="1"/>
</dbReference>
<dbReference type="RefSeq" id="WP_353648974.1">
    <property type="nucleotide sequence ID" value="NZ_CP159218.1"/>
</dbReference>
<feature type="binding site" evidence="13">
    <location>
        <position position="96"/>
    </location>
    <ligand>
        <name>Zn(2+)</name>
        <dbReference type="ChEBI" id="CHEBI:29105"/>
        <label>1</label>
        <note>catalytic</note>
    </ligand>
</feature>
<gene>
    <name evidence="15" type="primary">fbaA</name>
    <name evidence="15" type="ORF">ABLG96_19500</name>
</gene>
<feature type="binding site" evidence="13">
    <location>
        <position position="211"/>
    </location>
    <ligand>
        <name>Zn(2+)</name>
        <dbReference type="ChEBI" id="CHEBI:29105"/>
        <label>1</label>
        <note>catalytic</note>
    </ligand>
</feature>
<evidence type="ECO:0000256" key="1">
    <source>
        <dbReference type="ARBA" id="ARBA00000441"/>
    </source>
</evidence>
<evidence type="ECO:0000256" key="12">
    <source>
        <dbReference type="PIRSR" id="PIRSR001359-2"/>
    </source>
</evidence>
<comment type="cofactor">
    <cofactor evidence="13 14">
        <name>Zn(2+)</name>
        <dbReference type="ChEBI" id="CHEBI:29105"/>
    </cofactor>
    <text evidence="13 14">Binds 2 Zn(2+) ions per subunit. One is catalytic and the other provides a structural contribution.</text>
</comment>
<dbReference type="Pfam" id="PF01116">
    <property type="entry name" value="F_bP_aldolase"/>
    <property type="match status" value="1"/>
</dbReference>
<feature type="binding site" evidence="12">
    <location>
        <begin position="252"/>
        <end position="254"/>
    </location>
    <ligand>
        <name>dihydroxyacetone phosphate</name>
        <dbReference type="ChEBI" id="CHEBI:57642"/>
    </ligand>
</feature>
<dbReference type="PANTHER" id="PTHR30559:SF0">
    <property type="entry name" value="FRUCTOSE-BISPHOSPHATE ALDOLASE"/>
    <property type="match status" value="1"/>
</dbReference>
<accession>A0AAU8DN01</accession>
<dbReference type="GO" id="GO:0008270">
    <property type="term" value="F:zinc ion binding"/>
    <property type="evidence" value="ECO:0007669"/>
    <property type="project" value="UniProtKB-UniRule"/>
</dbReference>
<comment type="similarity">
    <text evidence="4 14">Belongs to the class II fructose-bisphosphate aldolase family.</text>
</comment>
<evidence type="ECO:0000256" key="2">
    <source>
        <dbReference type="ARBA" id="ARBA00002181"/>
    </source>
</evidence>
<evidence type="ECO:0000256" key="4">
    <source>
        <dbReference type="ARBA" id="ARBA00005812"/>
    </source>
</evidence>
<feature type="binding site" evidence="13">
    <location>
        <position position="161"/>
    </location>
    <ligand>
        <name>Zn(2+)</name>
        <dbReference type="ChEBI" id="CHEBI:29105"/>
        <label>2</label>
    </ligand>
</feature>
<feature type="binding site" evidence="12">
    <location>
        <begin position="273"/>
        <end position="276"/>
    </location>
    <ligand>
        <name>dihydroxyacetone phosphate</name>
        <dbReference type="ChEBI" id="CHEBI:57642"/>
    </ligand>
</feature>
<dbReference type="PIRSF" id="PIRSF001359">
    <property type="entry name" value="F_bP_aldolase_II"/>
    <property type="match status" value="1"/>
</dbReference>
<organism evidence="15">
    <name type="scientific">Nakamurella sp. A5-74</name>
    <dbReference type="NCBI Taxonomy" id="3158264"/>
    <lineage>
        <taxon>Bacteria</taxon>
        <taxon>Bacillati</taxon>
        <taxon>Actinomycetota</taxon>
        <taxon>Actinomycetes</taxon>
        <taxon>Nakamurellales</taxon>
        <taxon>Nakamurellaceae</taxon>
        <taxon>Nakamurella</taxon>
    </lineage>
</organism>
<dbReference type="AlphaFoldDB" id="A0AAU8DN01"/>
<dbReference type="PROSITE" id="PS00806">
    <property type="entry name" value="ALDOLASE_CLASS_II_2"/>
    <property type="match status" value="1"/>
</dbReference>
<evidence type="ECO:0000256" key="11">
    <source>
        <dbReference type="PIRSR" id="PIRSR001359-1"/>
    </source>
</evidence>
<dbReference type="NCBIfam" id="TIGR00167">
    <property type="entry name" value="cbbA"/>
    <property type="match status" value="1"/>
</dbReference>
<feature type="binding site" evidence="12">
    <location>
        <position position="212"/>
    </location>
    <ligand>
        <name>dihydroxyacetone phosphate</name>
        <dbReference type="ChEBI" id="CHEBI:57642"/>
    </ligand>
</feature>
<feature type="binding site" evidence="13">
    <location>
        <position position="251"/>
    </location>
    <ligand>
        <name>Zn(2+)</name>
        <dbReference type="ChEBI" id="CHEBI:29105"/>
        <label>1</label>
        <note>catalytic</note>
    </ligand>
</feature>
<dbReference type="PANTHER" id="PTHR30559">
    <property type="entry name" value="FRUCTOSE-BISPHOSPHATE ALDOLASE CLASS 2"/>
    <property type="match status" value="1"/>
</dbReference>
<evidence type="ECO:0000256" key="3">
    <source>
        <dbReference type="ARBA" id="ARBA00004714"/>
    </source>
</evidence>
<evidence type="ECO:0000256" key="14">
    <source>
        <dbReference type="RuleBase" id="RU366023"/>
    </source>
</evidence>
<evidence type="ECO:0000313" key="15">
    <source>
        <dbReference type="EMBL" id="XCG63359.1"/>
    </source>
</evidence>
<keyword evidence="10 14" id="KW-0456">Lyase</keyword>
<sequence length="342" mass="36058">MPIANPETYAAMLSKAREGGFAYPAINITSSETINAAIMGFAEAGSDGIIQVSTGGAEFASGQPVKDMVVGARALAEFAHVVAEKYDVTIALHTDHCPKDKLDGFVRPLLAISAERVKNGGQPLFHSHMWDGSAIDLDENLSIAQELLPLCKAANIILEIEIGVVGGEEDGVVGESSDKMYTAPGDFVKTVEALGAPDGSYIVAATFGNVHGVYKPGNVKLRPPVLRAGQDALVEHLGLNAGDKPFELVFHGGSGSTAEEIAEAVSYGVVKMNIDTDTQYAFTRPLVGHFFSNYDGVLKIDGEVGNKKAYDPRAYLKLGEKGMAARIVEACQQLGSAGTSSR</sequence>
<comment type="function">
    <text evidence="2 14">Catalyzes the aldol condensation of dihydroxyacetone phosphate (DHAP or glycerone-phosphate) with glyceraldehyde 3-phosphate (G3P) to form fructose 1,6-bisphosphate (FBP) in gluconeogenesis and the reverse reaction in glycolysis.</text>
</comment>
<comment type="pathway">
    <text evidence="3 14">Carbohydrate degradation; glycolysis; D-glyceraldehyde 3-phosphate and glycerone phosphate from D-glucose: step 4/4.</text>
</comment>
<feature type="active site" description="Proton donor" evidence="11">
    <location>
        <position position="95"/>
    </location>
</feature>
<evidence type="ECO:0000256" key="5">
    <source>
        <dbReference type="ARBA" id="ARBA00013068"/>
    </source>
</evidence>
<dbReference type="GO" id="GO:0005829">
    <property type="term" value="C:cytosol"/>
    <property type="evidence" value="ECO:0007669"/>
    <property type="project" value="TreeGrafter"/>
</dbReference>
<evidence type="ECO:0000256" key="10">
    <source>
        <dbReference type="ARBA" id="ARBA00023239"/>
    </source>
</evidence>
<evidence type="ECO:0000256" key="9">
    <source>
        <dbReference type="ARBA" id="ARBA00023152"/>
    </source>
</evidence>
<keyword evidence="8 13" id="KW-0862">Zinc</keyword>
<evidence type="ECO:0000256" key="8">
    <source>
        <dbReference type="ARBA" id="ARBA00022833"/>
    </source>
</evidence>
<dbReference type="EMBL" id="CP159218">
    <property type="protein sequence ID" value="XCG63359.1"/>
    <property type="molecule type" value="Genomic_DNA"/>
</dbReference>
<dbReference type="NCBIfam" id="TIGR01520">
    <property type="entry name" value="FruBisAldo_II_A"/>
    <property type="match status" value="1"/>
</dbReference>
<proteinExistence type="inferred from homology"/>
<keyword evidence="7 13" id="KW-0479">Metal-binding</keyword>
<dbReference type="PROSITE" id="PS00602">
    <property type="entry name" value="ALDOLASE_CLASS_II_1"/>
    <property type="match status" value="1"/>
</dbReference>
<evidence type="ECO:0000256" key="7">
    <source>
        <dbReference type="ARBA" id="ARBA00022723"/>
    </source>
</evidence>
<dbReference type="InterPro" id="IPR013785">
    <property type="entry name" value="Aldolase_TIM"/>
</dbReference>
<protein>
    <recommendedName>
        <fullName evidence="6 14">Fructose-bisphosphate aldolase</fullName>
        <shortName evidence="14">FBP aldolase</shortName>
        <ecNumber evidence="5 14">4.1.2.13</ecNumber>
    </recommendedName>
</protein>